<keyword evidence="1" id="KW-0812">Transmembrane</keyword>
<name>A0ABP8ZCM9_9ACTN</name>
<evidence type="ECO:0000256" key="1">
    <source>
        <dbReference type="SAM" id="Phobius"/>
    </source>
</evidence>
<keyword evidence="1" id="KW-1133">Transmembrane helix</keyword>
<keyword evidence="1" id="KW-0472">Membrane</keyword>
<organism evidence="2 3">
    <name type="scientific">Gordonia alkaliphila</name>
    <dbReference type="NCBI Taxonomy" id="1053547"/>
    <lineage>
        <taxon>Bacteria</taxon>
        <taxon>Bacillati</taxon>
        <taxon>Actinomycetota</taxon>
        <taxon>Actinomycetes</taxon>
        <taxon>Mycobacteriales</taxon>
        <taxon>Gordoniaceae</taxon>
        <taxon>Gordonia</taxon>
    </lineage>
</organism>
<protein>
    <submittedName>
        <fullName evidence="2">Uncharacterized protein</fullName>
    </submittedName>
</protein>
<dbReference type="Proteomes" id="UP001500822">
    <property type="component" value="Unassembled WGS sequence"/>
</dbReference>
<evidence type="ECO:0000313" key="2">
    <source>
        <dbReference type="EMBL" id="GAA4752754.1"/>
    </source>
</evidence>
<feature type="transmembrane region" description="Helical" evidence="1">
    <location>
        <begin position="110"/>
        <end position="131"/>
    </location>
</feature>
<dbReference type="RefSeq" id="WP_345313722.1">
    <property type="nucleotide sequence ID" value="NZ_BAABIE010000011.1"/>
</dbReference>
<proteinExistence type="predicted"/>
<feature type="transmembrane region" description="Helical" evidence="1">
    <location>
        <begin position="79"/>
        <end position="98"/>
    </location>
</feature>
<evidence type="ECO:0000313" key="3">
    <source>
        <dbReference type="Proteomes" id="UP001500822"/>
    </source>
</evidence>
<keyword evidence="3" id="KW-1185">Reference proteome</keyword>
<reference evidence="3" key="1">
    <citation type="journal article" date="2019" name="Int. J. Syst. Evol. Microbiol.">
        <title>The Global Catalogue of Microorganisms (GCM) 10K type strain sequencing project: providing services to taxonomists for standard genome sequencing and annotation.</title>
        <authorList>
            <consortium name="The Broad Institute Genomics Platform"/>
            <consortium name="The Broad Institute Genome Sequencing Center for Infectious Disease"/>
            <person name="Wu L."/>
            <person name="Ma J."/>
        </authorList>
    </citation>
    <scope>NUCLEOTIDE SEQUENCE [LARGE SCALE GENOMIC DNA]</scope>
    <source>
        <strain evidence="3">JCM 18077</strain>
    </source>
</reference>
<sequence>MPTTARPIPPHAAPGALPRLRAAVVGGTGAGTGILAHTLGHGALPGGGGLLVVLAAGVGLGVLAGGRGTGTTSTAPGRLLTLLAGGQVLVHLLLLALAGHHQELITGPMAAVHTVGTLVAFGLIVSAESLVRALSGRARRVAALCTSRPTIDRITTIVVVTPPRRPQRLRQLGTVGTRGPPALV</sequence>
<accession>A0ABP8ZCM9</accession>
<feature type="transmembrane region" description="Helical" evidence="1">
    <location>
        <begin position="48"/>
        <end position="67"/>
    </location>
</feature>
<dbReference type="EMBL" id="BAABIE010000011">
    <property type="protein sequence ID" value="GAA4752754.1"/>
    <property type="molecule type" value="Genomic_DNA"/>
</dbReference>
<gene>
    <name evidence="2" type="ORF">GCM10023217_24750</name>
</gene>
<comment type="caution">
    <text evidence="2">The sequence shown here is derived from an EMBL/GenBank/DDBJ whole genome shotgun (WGS) entry which is preliminary data.</text>
</comment>